<comment type="catalytic activity">
    <reaction evidence="8">
        <text>glycerol + NAD(+) = dihydroxyacetone + NADH + H(+)</text>
        <dbReference type="Rhea" id="RHEA:13769"/>
        <dbReference type="ChEBI" id="CHEBI:15378"/>
        <dbReference type="ChEBI" id="CHEBI:16016"/>
        <dbReference type="ChEBI" id="CHEBI:17754"/>
        <dbReference type="ChEBI" id="CHEBI:57540"/>
        <dbReference type="ChEBI" id="CHEBI:57945"/>
        <dbReference type="EC" id="1.1.1.6"/>
    </reaction>
</comment>
<dbReference type="PANTHER" id="PTHR43616:SF5">
    <property type="entry name" value="GLYCEROL DEHYDROGENASE 1"/>
    <property type="match status" value="1"/>
</dbReference>
<dbReference type="SUPFAM" id="SSF56796">
    <property type="entry name" value="Dehydroquinate synthase-like"/>
    <property type="match status" value="1"/>
</dbReference>
<evidence type="ECO:0000313" key="10">
    <source>
        <dbReference type="EMBL" id="MFG1373514.1"/>
    </source>
</evidence>
<keyword evidence="2" id="KW-0479">Metal-binding</keyword>
<dbReference type="EMBL" id="JBAFVH010000008">
    <property type="protein sequence ID" value="MFG1373514.1"/>
    <property type="molecule type" value="Genomic_DNA"/>
</dbReference>
<evidence type="ECO:0000313" key="11">
    <source>
        <dbReference type="Proteomes" id="UP001604002"/>
    </source>
</evidence>
<dbReference type="Pfam" id="PF00465">
    <property type="entry name" value="Fe-ADH"/>
    <property type="match status" value="1"/>
</dbReference>
<dbReference type="InterPro" id="IPR018211">
    <property type="entry name" value="ADH_Fe_CS"/>
</dbReference>
<comment type="pathway">
    <text evidence="5">Polyol metabolism; glycerol fermentation; glycerone phosphate from glycerol (oxidative route): step 1/2.</text>
</comment>
<gene>
    <name evidence="10" type="ORF">V5F32_15170</name>
</gene>
<keyword evidence="4" id="KW-0520">NAD</keyword>
<dbReference type="GO" id="GO:0008888">
    <property type="term" value="F:glycerol dehydrogenase (NAD+) activity"/>
    <property type="evidence" value="ECO:0007669"/>
    <property type="project" value="UniProtKB-EC"/>
</dbReference>
<dbReference type="PIRSF" id="PIRSF000112">
    <property type="entry name" value="Glycerol_dehydrogenase"/>
    <property type="match status" value="1"/>
</dbReference>
<protein>
    <recommendedName>
        <fullName evidence="7">Glycerol dehydrogenase</fullName>
        <ecNumber evidence="6">1.1.1.6</ecNumber>
    </recommendedName>
</protein>
<dbReference type="InterPro" id="IPR016205">
    <property type="entry name" value="Glycerol_DH"/>
</dbReference>
<keyword evidence="11" id="KW-1185">Reference proteome</keyword>
<evidence type="ECO:0000256" key="8">
    <source>
        <dbReference type="ARBA" id="ARBA00049006"/>
    </source>
</evidence>
<dbReference type="EC" id="1.1.1.6" evidence="6"/>
<organism evidence="10 11">
    <name type="scientific">Xanthobacter oligotrophicus</name>
    <dbReference type="NCBI Taxonomy" id="2607286"/>
    <lineage>
        <taxon>Bacteria</taxon>
        <taxon>Pseudomonadati</taxon>
        <taxon>Pseudomonadota</taxon>
        <taxon>Alphaproteobacteria</taxon>
        <taxon>Hyphomicrobiales</taxon>
        <taxon>Xanthobacteraceae</taxon>
        <taxon>Xanthobacter</taxon>
    </lineage>
</organism>
<dbReference type="Proteomes" id="UP001604002">
    <property type="component" value="Unassembled WGS sequence"/>
</dbReference>
<dbReference type="PROSITE" id="PS00913">
    <property type="entry name" value="ADH_IRON_1"/>
    <property type="match status" value="1"/>
</dbReference>
<evidence type="ECO:0000256" key="3">
    <source>
        <dbReference type="ARBA" id="ARBA00023002"/>
    </source>
</evidence>
<comment type="similarity">
    <text evidence="1">Belongs to the iron-containing alcohol dehydrogenase family.</text>
</comment>
<evidence type="ECO:0000256" key="5">
    <source>
        <dbReference type="ARBA" id="ARBA00037918"/>
    </source>
</evidence>
<dbReference type="CDD" id="cd08170">
    <property type="entry name" value="GlyDH"/>
    <property type="match status" value="1"/>
</dbReference>
<proteinExistence type="inferred from homology"/>
<dbReference type="Gene3D" id="1.20.1090.10">
    <property type="entry name" value="Dehydroquinate synthase-like - alpha domain"/>
    <property type="match status" value="1"/>
</dbReference>
<dbReference type="InterPro" id="IPR001670">
    <property type="entry name" value="ADH_Fe/GldA"/>
</dbReference>
<sequence length="371" mass="38542">MRDLKVFGAPGLYVQGPGALRELGRLIAPVGTRALLVSDRIMSGMLAPRIAPLLAAENIAFAATGFDGDVTHANVDRMVADGTPLAPDVVIAAGGGKGMDAGKAVCRAFGARLVSLPTAASNDGPTSRNFVFYDDHHKLLSVEKLVSNPDLVLVDTDLIIKAPAALLVSGIGDALVKRFEAEQAVGADGPNMFGARATLASLTLARRCDEVLRADAVAALAAVRSGQPGPAFERVIEACFLLAGLGFEGSGLSIAHAMTRGLSAVPATAAALHGCQVAYALLVQFMLERRPPDFMAGQFAFYRSVGLPVSLRDLGLASAARADLEVIAELSHRAPHTRNFERVLTPADFVAAMEQLEALGAEDATAAATPV</sequence>
<evidence type="ECO:0000256" key="7">
    <source>
        <dbReference type="ARBA" id="ARBA00040132"/>
    </source>
</evidence>
<keyword evidence="3 10" id="KW-0560">Oxidoreductase</keyword>
<comment type="caution">
    <text evidence="10">The sequence shown here is derived from an EMBL/GenBank/DDBJ whole genome shotgun (WGS) entry which is preliminary data.</text>
</comment>
<feature type="domain" description="Alcohol dehydrogenase iron-type/glycerol dehydrogenase GldA" evidence="9">
    <location>
        <begin position="10"/>
        <end position="156"/>
    </location>
</feature>
<dbReference type="Gene3D" id="3.40.50.1970">
    <property type="match status" value="1"/>
</dbReference>
<reference evidence="10 11" key="1">
    <citation type="submission" date="2024-02" db="EMBL/GenBank/DDBJ databases">
        <title>Expansion and revision of Xanthobacter and proposal of Roseixanthobacter gen. nov.</title>
        <authorList>
            <person name="Soltysiak M.P.M."/>
            <person name="Jalihal A."/>
            <person name="Ory A."/>
            <person name="Chrisophersen C."/>
            <person name="Lee A.D."/>
            <person name="Boulton J."/>
            <person name="Springer M."/>
        </authorList>
    </citation>
    <scope>NUCLEOTIDE SEQUENCE [LARGE SCALE GENOMIC DNA]</scope>
    <source>
        <strain evidence="10 11">23A</strain>
    </source>
</reference>
<evidence type="ECO:0000256" key="2">
    <source>
        <dbReference type="ARBA" id="ARBA00022723"/>
    </source>
</evidence>
<name>A0ABW6ZXP3_9HYPH</name>
<evidence type="ECO:0000256" key="4">
    <source>
        <dbReference type="ARBA" id="ARBA00023027"/>
    </source>
</evidence>
<evidence type="ECO:0000256" key="6">
    <source>
        <dbReference type="ARBA" id="ARBA00039147"/>
    </source>
</evidence>
<accession>A0ABW6ZXP3</accession>
<dbReference type="PANTHER" id="PTHR43616">
    <property type="entry name" value="GLYCEROL DEHYDROGENASE"/>
    <property type="match status" value="1"/>
</dbReference>
<evidence type="ECO:0000256" key="1">
    <source>
        <dbReference type="ARBA" id="ARBA00007358"/>
    </source>
</evidence>
<evidence type="ECO:0000259" key="9">
    <source>
        <dbReference type="Pfam" id="PF00465"/>
    </source>
</evidence>
<dbReference type="RefSeq" id="WP_393993273.1">
    <property type="nucleotide sequence ID" value="NZ_JBAFVH010000008.1"/>
</dbReference>